<organism evidence="2 3">
    <name type="scientific">Streptomyces boetiae</name>
    <dbReference type="NCBI Taxonomy" id="3075541"/>
    <lineage>
        <taxon>Bacteria</taxon>
        <taxon>Bacillati</taxon>
        <taxon>Actinomycetota</taxon>
        <taxon>Actinomycetes</taxon>
        <taxon>Kitasatosporales</taxon>
        <taxon>Streptomycetaceae</taxon>
        <taxon>Streptomyces</taxon>
    </lineage>
</organism>
<reference evidence="3" key="1">
    <citation type="submission" date="2023-07" db="EMBL/GenBank/DDBJ databases">
        <title>30 novel species of actinomycetes from the DSMZ collection.</title>
        <authorList>
            <person name="Nouioui I."/>
        </authorList>
    </citation>
    <scope>NUCLEOTIDE SEQUENCE [LARGE SCALE GENOMIC DNA]</scope>
    <source>
        <strain evidence="3">DSM 44917</strain>
    </source>
</reference>
<evidence type="ECO:0000256" key="1">
    <source>
        <dbReference type="SAM" id="MobiDB-lite"/>
    </source>
</evidence>
<keyword evidence="3" id="KW-1185">Reference proteome</keyword>
<name>A0ABU2L3T3_9ACTN</name>
<comment type="caution">
    <text evidence="2">The sequence shown here is derived from an EMBL/GenBank/DDBJ whole genome shotgun (WGS) entry which is preliminary data.</text>
</comment>
<evidence type="ECO:0000313" key="3">
    <source>
        <dbReference type="Proteomes" id="UP001183388"/>
    </source>
</evidence>
<proteinExistence type="predicted"/>
<sequence>MATEETPPEERMERMEEEEESALLGELRERVREANARTAENGRLKGGPR</sequence>
<accession>A0ABU2L3T3</accession>
<dbReference type="RefSeq" id="WP_311629133.1">
    <property type="nucleotide sequence ID" value="NZ_JAVREN010000004.1"/>
</dbReference>
<dbReference type="EMBL" id="JAVREN010000004">
    <property type="protein sequence ID" value="MDT0306214.1"/>
    <property type="molecule type" value="Genomic_DNA"/>
</dbReference>
<evidence type="ECO:0000313" key="2">
    <source>
        <dbReference type="EMBL" id="MDT0306214.1"/>
    </source>
</evidence>
<dbReference type="Proteomes" id="UP001183388">
    <property type="component" value="Unassembled WGS sequence"/>
</dbReference>
<feature type="region of interest" description="Disordered" evidence="1">
    <location>
        <begin position="1"/>
        <end position="49"/>
    </location>
</feature>
<gene>
    <name evidence="2" type="ORF">RM780_04460</name>
</gene>
<protein>
    <submittedName>
        <fullName evidence="2">Uncharacterized protein</fullName>
    </submittedName>
</protein>
<feature type="compositionally biased region" description="Basic and acidic residues" evidence="1">
    <location>
        <begin position="26"/>
        <end position="43"/>
    </location>
</feature>